<dbReference type="PANTHER" id="PTHR34215:SF1">
    <property type="entry name" value="YLXR DOMAIN-CONTAINING PROTEIN"/>
    <property type="match status" value="1"/>
</dbReference>
<sequence>MPRQSEPTERQCAVTREQRPVDEMIRFVLAPDATVVADLKRDLPGRGVWVTATRGAVEAAEKKRVFSRGFKAEARVEPGLADRVEERLRAQALGALGLARKAGAVVTGFSKVESALKKEELAALVHASDAAEDGIRKLAAIRVARFGPAGGPPVLRSFTSGQMDLALGRANVIHAAILAGRASRSFMACACALDRFRADSAANGRMTDDR</sequence>
<reference evidence="2 3" key="1">
    <citation type="submission" date="2018-04" db="EMBL/GenBank/DDBJ databases">
        <title>Genomic Encyclopedia of Archaeal and Bacterial Type Strains, Phase II (KMG-II): from individual species to whole genera.</title>
        <authorList>
            <person name="Goeker M."/>
        </authorList>
    </citation>
    <scope>NUCLEOTIDE SEQUENCE [LARGE SCALE GENOMIC DNA]</scope>
    <source>
        <strain evidence="2 3">DSM 23382</strain>
    </source>
</reference>
<dbReference type="NCBIfam" id="NF006622">
    <property type="entry name" value="PRK09190.1"/>
    <property type="match status" value="1"/>
</dbReference>
<dbReference type="CDD" id="cd00279">
    <property type="entry name" value="YlxR"/>
    <property type="match status" value="1"/>
</dbReference>
<comment type="caution">
    <text evidence="2">The sequence shown here is derived from an EMBL/GenBank/DDBJ whole genome shotgun (WGS) entry which is preliminary data.</text>
</comment>
<organism evidence="2 3">
    <name type="scientific">Breoghania corrubedonensis</name>
    <dbReference type="NCBI Taxonomy" id="665038"/>
    <lineage>
        <taxon>Bacteria</taxon>
        <taxon>Pseudomonadati</taxon>
        <taxon>Pseudomonadota</taxon>
        <taxon>Alphaproteobacteria</taxon>
        <taxon>Hyphomicrobiales</taxon>
        <taxon>Stappiaceae</taxon>
        <taxon>Breoghania</taxon>
    </lineage>
</organism>
<dbReference type="OrthoDB" id="9799836at2"/>
<protein>
    <recommendedName>
        <fullName evidence="1">YlxR domain-containing protein</fullName>
    </recommendedName>
</protein>
<dbReference type="Pfam" id="PF04296">
    <property type="entry name" value="YlxR"/>
    <property type="match status" value="1"/>
</dbReference>
<dbReference type="Gene3D" id="3.30.1230.10">
    <property type="entry name" value="YlxR-like"/>
    <property type="match status" value="1"/>
</dbReference>
<dbReference type="InterPro" id="IPR029064">
    <property type="entry name" value="Ribosomal_eL30-like_sf"/>
</dbReference>
<dbReference type="InterPro" id="IPR007393">
    <property type="entry name" value="YlxR_dom"/>
</dbReference>
<dbReference type="Proteomes" id="UP000244081">
    <property type="component" value="Unassembled WGS sequence"/>
</dbReference>
<dbReference type="InterPro" id="IPR037465">
    <property type="entry name" value="YlxR"/>
</dbReference>
<proteinExistence type="predicted"/>
<dbReference type="SUPFAM" id="SSF55315">
    <property type="entry name" value="L30e-like"/>
    <property type="match status" value="1"/>
</dbReference>
<dbReference type="AlphaFoldDB" id="A0A2T5VGY9"/>
<evidence type="ECO:0000259" key="1">
    <source>
        <dbReference type="Pfam" id="PF04296"/>
    </source>
</evidence>
<dbReference type="PANTHER" id="PTHR34215">
    <property type="entry name" value="BLL0784 PROTEIN"/>
    <property type="match status" value="1"/>
</dbReference>
<dbReference type="RefSeq" id="WP_107988496.1">
    <property type="nucleotide sequence ID" value="NZ_QAYG01000001.1"/>
</dbReference>
<feature type="domain" description="YlxR" evidence="1">
    <location>
        <begin position="10"/>
        <end position="85"/>
    </location>
</feature>
<dbReference type="SUPFAM" id="SSF64376">
    <property type="entry name" value="YlxR-like"/>
    <property type="match status" value="1"/>
</dbReference>
<keyword evidence="3" id="KW-1185">Reference proteome</keyword>
<dbReference type="InterPro" id="IPR035931">
    <property type="entry name" value="YlxR-like_sf"/>
</dbReference>
<accession>A0A2T5VGY9</accession>
<gene>
    <name evidence="2" type="ORF">C8N35_1011055</name>
</gene>
<evidence type="ECO:0000313" key="3">
    <source>
        <dbReference type="Proteomes" id="UP000244081"/>
    </source>
</evidence>
<dbReference type="Gene3D" id="3.30.1330.30">
    <property type="match status" value="1"/>
</dbReference>
<name>A0A2T5VGY9_9HYPH</name>
<evidence type="ECO:0000313" key="2">
    <source>
        <dbReference type="EMBL" id="PTW63006.1"/>
    </source>
</evidence>
<dbReference type="EMBL" id="QAYG01000001">
    <property type="protein sequence ID" value="PTW63006.1"/>
    <property type="molecule type" value="Genomic_DNA"/>
</dbReference>